<dbReference type="Proteomes" id="UP001492380">
    <property type="component" value="Unassembled WGS sequence"/>
</dbReference>
<dbReference type="EMBL" id="JBBWRZ010000012">
    <property type="protein sequence ID" value="KAK8224489.1"/>
    <property type="molecule type" value="Genomic_DNA"/>
</dbReference>
<dbReference type="PANTHER" id="PTHR33606">
    <property type="entry name" value="PROTEIN YCII"/>
    <property type="match status" value="1"/>
</dbReference>
<protein>
    <recommendedName>
        <fullName evidence="1">YCII-related domain-containing protein</fullName>
    </recommendedName>
</protein>
<organism evidence="2 3">
    <name type="scientific">Phyllosticta capitalensis</name>
    <dbReference type="NCBI Taxonomy" id="121624"/>
    <lineage>
        <taxon>Eukaryota</taxon>
        <taxon>Fungi</taxon>
        <taxon>Dikarya</taxon>
        <taxon>Ascomycota</taxon>
        <taxon>Pezizomycotina</taxon>
        <taxon>Dothideomycetes</taxon>
        <taxon>Dothideomycetes incertae sedis</taxon>
        <taxon>Botryosphaeriales</taxon>
        <taxon>Phyllostictaceae</taxon>
        <taxon>Phyllosticta</taxon>
    </lineage>
</organism>
<feature type="domain" description="YCII-related" evidence="1">
    <location>
        <begin position="12"/>
        <end position="101"/>
    </location>
</feature>
<dbReference type="PANTHER" id="PTHR33606:SF3">
    <property type="entry name" value="PROTEIN YCII"/>
    <property type="match status" value="1"/>
</dbReference>
<dbReference type="Gene3D" id="3.30.70.1060">
    <property type="entry name" value="Dimeric alpha+beta barrel"/>
    <property type="match status" value="1"/>
</dbReference>
<dbReference type="Pfam" id="PF03795">
    <property type="entry name" value="YCII"/>
    <property type="match status" value="1"/>
</dbReference>
<evidence type="ECO:0000259" key="1">
    <source>
        <dbReference type="Pfam" id="PF03795"/>
    </source>
</evidence>
<name>A0ABR1YBD1_9PEZI</name>
<comment type="caution">
    <text evidence="2">The sequence shown here is derived from an EMBL/GenBank/DDBJ whole genome shotgun (WGS) entry which is preliminary data.</text>
</comment>
<proteinExistence type="predicted"/>
<dbReference type="SUPFAM" id="SSF54909">
    <property type="entry name" value="Dimeric alpha+beta barrel"/>
    <property type="match status" value="1"/>
</dbReference>
<dbReference type="InterPro" id="IPR005545">
    <property type="entry name" value="YCII"/>
</dbReference>
<dbReference type="InterPro" id="IPR051807">
    <property type="entry name" value="Sec-metab_biosynth-assoc"/>
</dbReference>
<accession>A0ABR1YBD1</accession>
<keyword evidence="3" id="KW-1185">Reference proteome</keyword>
<reference evidence="2 3" key="1">
    <citation type="submission" date="2024-04" db="EMBL/GenBank/DDBJ databases">
        <title>Phyllosticta paracitricarpa is synonymous to the EU quarantine fungus P. citricarpa based on phylogenomic analyses.</title>
        <authorList>
            <consortium name="Lawrence Berkeley National Laboratory"/>
            <person name="Van Ingen-Buijs V.A."/>
            <person name="Van Westerhoven A.C."/>
            <person name="Haridas S."/>
            <person name="Skiadas P."/>
            <person name="Martin F."/>
            <person name="Groenewald J.Z."/>
            <person name="Crous P.W."/>
            <person name="Seidl M.F."/>
        </authorList>
    </citation>
    <scope>NUCLEOTIDE SEQUENCE [LARGE SCALE GENOMIC DNA]</scope>
    <source>
        <strain evidence="2 3">CBS 123374</strain>
    </source>
</reference>
<gene>
    <name evidence="2" type="ORF">HDK90DRAFT_421764</name>
</gene>
<sequence>MASASETPKCEWLVILPDRPGVLEKRVQVRESHLAALGSAYPADFWLVGGALLGRAPHDARNEAGKPLPMQGSAALVWAESEEVVRETLAADVYAREGVWDLEKLQIWAFKSAVRKGL</sequence>
<dbReference type="InterPro" id="IPR011008">
    <property type="entry name" value="Dimeric_a/b-barrel"/>
</dbReference>
<evidence type="ECO:0000313" key="3">
    <source>
        <dbReference type="Proteomes" id="UP001492380"/>
    </source>
</evidence>
<evidence type="ECO:0000313" key="2">
    <source>
        <dbReference type="EMBL" id="KAK8224489.1"/>
    </source>
</evidence>